<dbReference type="PANTHER" id="PTHR36194">
    <property type="entry name" value="S-LAYER-LIKE PROTEIN"/>
    <property type="match status" value="1"/>
</dbReference>
<name>A0A0W8EL48_9ZZZZ</name>
<dbReference type="GO" id="GO:0030246">
    <property type="term" value="F:carbohydrate binding"/>
    <property type="evidence" value="ECO:0007669"/>
    <property type="project" value="InterPro"/>
</dbReference>
<feature type="domain" description="PEGA" evidence="2">
    <location>
        <begin position="273"/>
        <end position="340"/>
    </location>
</feature>
<sequence length="367" mass="38064">MSITATPSHTITVSKTGFFPFAQTFPPPMQAGQTQAVYAVLERSTDTGTLIVTSSPPGALITIDGGMGQQAPWTYADLSAGSHVVRAFLSGYQPFLTLVTIPPQGTVTADVQLVLLSRTGILQVTSSPGGADIYIDGFYSGYTSATIGNLAAGPHYVQLRLAGYQEWAGTINVPENGVATISEQLTVPPVRTTGDLVIGSEPPGASVSLDGVYKGNTQSGDLLDLTGILPGTYTLLLQLANYQDFTSSVEVQAGRVTRVNAELVAAAHPSRNGTLLITSDPQGANIFLDNACIGITPLTIPSVEAGTHSLVLRLPGYSDYASPLSVAPGQAVQVHGALSPVPTTTGQGILPLAGAVVVVLFFMGRKR</sequence>
<keyword evidence="1" id="KW-0812">Transmembrane</keyword>
<dbReference type="InterPro" id="IPR013229">
    <property type="entry name" value="PEGA"/>
</dbReference>
<dbReference type="Gene3D" id="2.60.40.1120">
    <property type="entry name" value="Carboxypeptidase-like, regulatory domain"/>
    <property type="match status" value="1"/>
</dbReference>
<feature type="domain" description="PEGA" evidence="2">
    <location>
        <begin position="48"/>
        <end position="113"/>
    </location>
</feature>
<evidence type="ECO:0000259" key="2">
    <source>
        <dbReference type="Pfam" id="PF08308"/>
    </source>
</evidence>
<feature type="domain" description="PEGA" evidence="2">
    <location>
        <begin position="194"/>
        <end position="264"/>
    </location>
</feature>
<dbReference type="EMBL" id="LNQE01001752">
    <property type="protein sequence ID" value="KUG09244.1"/>
    <property type="molecule type" value="Genomic_DNA"/>
</dbReference>
<feature type="transmembrane region" description="Helical" evidence="1">
    <location>
        <begin position="348"/>
        <end position="364"/>
    </location>
</feature>
<comment type="caution">
    <text evidence="3">The sequence shown here is derived from an EMBL/GenBank/DDBJ whole genome shotgun (WGS) entry which is preliminary data.</text>
</comment>
<evidence type="ECO:0000313" key="3">
    <source>
        <dbReference type="EMBL" id="KUG09244.1"/>
    </source>
</evidence>
<organism evidence="3">
    <name type="scientific">hydrocarbon metagenome</name>
    <dbReference type="NCBI Taxonomy" id="938273"/>
    <lineage>
        <taxon>unclassified sequences</taxon>
        <taxon>metagenomes</taxon>
        <taxon>ecological metagenomes</taxon>
    </lineage>
</organism>
<dbReference type="SUPFAM" id="SSF49452">
    <property type="entry name" value="Starch-binding domain-like"/>
    <property type="match status" value="1"/>
</dbReference>
<dbReference type="InterPro" id="IPR013784">
    <property type="entry name" value="Carb-bd-like_fold"/>
</dbReference>
<dbReference type="AlphaFoldDB" id="A0A0W8EL48"/>
<proteinExistence type="predicted"/>
<dbReference type="Pfam" id="PF08308">
    <property type="entry name" value="PEGA"/>
    <property type="match status" value="4"/>
</dbReference>
<keyword evidence="1" id="KW-0472">Membrane</keyword>
<keyword evidence="1" id="KW-1133">Transmembrane helix</keyword>
<dbReference type="PANTHER" id="PTHR36194:SF1">
    <property type="entry name" value="S-LAYER-LIKE PROTEIN"/>
    <property type="match status" value="1"/>
</dbReference>
<evidence type="ECO:0000256" key="1">
    <source>
        <dbReference type="SAM" id="Phobius"/>
    </source>
</evidence>
<reference evidence="3" key="1">
    <citation type="journal article" date="2015" name="Proc. Natl. Acad. Sci. U.S.A.">
        <title>Networks of energetic and metabolic interactions define dynamics in microbial communities.</title>
        <authorList>
            <person name="Embree M."/>
            <person name="Liu J.K."/>
            <person name="Al-Bassam M.M."/>
            <person name="Zengler K."/>
        </authorList>
    </citation>
    <scope>NUCLEOTIDE SEQUENCE</scope>
</reference>
<protein>
    <submittedName>
        <fullName evidence="3">S-layer protein</fullName>
    </submittedName>
</protein>
<feature type="domain" description="PEGA" evidence="2">
    <location>
        <begin position="120"/>
        <end position="184"/>
    </location>
</feature>
<gene>
    <name evidence="3" type="ORF">ASZ90_016617</name>
</gene>
<accession>A0A0W8EL48</accession>